<gene>
    <name evidence="6" type="ORF">GGR90_000654</name>
</gene>
<keyword evidence="2 4" id="KW-0560">Oxidoreductase</keyword>
<proteinExistence type="inferred from homology"/>
<dbReference type="InterPro" id="IPR015590">
    <property type="entry name" value="Aldehyde_DH_dom"/>
</dbReference>
<evidence type="ECO:0000313" key="7">
    <source>
        <dbReference type="Proteomes" id="UP000535078"/>
    </source>
</evidence>
<dbReference type="EC" id="1.2.1.8" evidence="6"/>
<comment type="caution">
    <text evidence="6">The sequence shown here is derived from an EMBL/GenBank/DDBJ whole genome shotgun (WGS) entry which is preliminary data.</text>
</comment>
<dbReference type="PROSITE" id="PS00687">
    <property type="entry name" value="ALDEHYDE_DEHYDR_GLU"/>
    <property type="match status" value="1"/>
</dbReference>
<dbReference type="FunFam" id="3.40.605.10:FF:000007">
    <property type="entry name" value="NAD/NADP-dependent betaine aldehyde dehydrogenase"/>
    <property type="match status" value="1"/>
</dbReference>
<comment type="similarity">
    <text evidence="1 4">Belongs to the aldehyde dehydrogenase family.</text>
</comment>
<protein>
    <submittedName>
        <fullName evidence="6">Betaine-aldehyde dehydrogenase</fullName>
        <ecNumber evidence="6">1.2.1.8</ecNumber>
    </submittedName>
</protein>
<accession>A0A7X6B878</accession>
<dbReference type="Proteomes" id="UP000535078">
    <property type="component" value="Unassembled WGS sequence"/>
</dbReference>
<dbReference type="InterPro" id="IPR016162">
    <property type="entry name" value="Ald_DH_N"/>
</dbReference>
<dbReference type="AlphaFoldDB" id="A0A7X6B878"/>
<feature type="active site" evidence="3">
    <location>
        <position position="248"/>
    </location>
</feature>
<dbReference type="InterPro" id="IPR029510">
    <property type="entry name" value="Ald_DH_CS_GLU"/>
</dbReference>
<evidence type="ECO:0000256" key="1">
    <source>
        <dbReference type="ARBA" id="ARBA00009986"/>
    </source>
</evidence>
<name>A0A7X6B878_9SPHN</name>
<evidence type="ECO:0000259" key="5">
    <source>
        <dbReference type="Pfam" id="PF00171"/>
    </source>
</evidence>
<dbReference type="InterPro" id="IPR016161">
    <property type="entry name" value="Ald_DH/histidinol_DH"/>
</dbReference>
<reference evidence="6 7" key="1">
    <citation type="submission" date="2020-03" db="EMBL/GenBank/DDBJ databases">
        <title>Genomic Encyclopedia of Type Strains, Phase IV (KMG-IV): sequencing the most valuable type-strain genomes for metagenomic binning, comparative biology and taxonomic classification.</title>
        <authorList>
            <person name="Goeker M."/>
        </authorList>
    </citation>
    <scope>NUCLEOTIDE SEQUENCE [LARGE SCALE GENOMIC DNA]</scope>
    <source>
        <strain evidence="6 7">DSM 25229</strain>
    </source>
</reference>
<organism evidence="6 7">
    <name type="scientific">Sphingopyxis italica</name>
    <dbReference type="NCBI Taxonomy" id="1129133"/>
    <lineage>
        <taxon>Bacteria</taxon>
        <taxon>Pseudomonadati</taxon>
        <taxon>Pseudomonadota</taxon>
        <taxon>Alphaproteobacteria</taxon>
        <taxon>Sphingomonadales</taxon>
        <taxon>Sphingomonadaceae</taxon>
        <taxon>Sphingopyxis</taxon>
    </lineage>
</organism>
<dbReference type="InterPro" id="IPR016163">
    <property type="entry name" value="Ald_DH_C"/>
</dbReference>
<evidence type="ECO:0000256" key="3">
    <source>
        <dbReference type="PROSITE-ProRule" id="PRU10007"/>
    </source>
</evidence>
<dbReference type="PANTHER" id="PTHR11699">
    <property type="entry name" value="ALDEHYDE DEHYDROGENASE-RELATED"/>
    <property type="match status" value="1"/>
</dbReference>
<dbReference type="RefSeq" id="WP_037557626.1">
    <property type="nucleotide sequence ID" value="NZ_JAATIT010000001.1"/>
</dbReference>
<keyword evidence="7" id="KW-1185">Reference proteome</keyword>
<dbReference type="SUPFAM" id="SSF53720">
    <property type="entry name" value="ALDH-like"/>
    <property type="match status" value="1"/>
</dbReference>
<evidence type="ECO:0000256" key="4">
    <source>
        <dbReference type="RuleBase" id="RU003345"/>
    </source>
</evidence>
<dbReference type="Gene3D" id="3.40.309.10">
    <property type="entry name" value="Aldehyde Dehydrogenase, Chain A, domain 2"/>
    <property type="match status" value="1"/>
</dbReference>
<evidence type="ECO:0000313" key="6">
    <source>
        <dbReference type="EMBL" id="NJB88502.1"/>
    </source>
</evidence>
<feature type="domain" description="Aldehyde dehydrogenase" evidence="5">
    <location>
        <begin position="23"/>
        <end position="476"/>
    </location>
</feature>
<dbReference type="Pfam" id="PF00171">
    <property type="entry name" value="Aldedh"/>
    <property type="match status" value="1"/>
</dbReference>
<dbReference type="GO" id="GO:0008802">
    <property type="term" value="F:betaine-aldehyde dehydrogenase (NAD+) activity"/>
    <property type="evidence" value="ECO:0007669"/>
    <property type="project" value="UniProtKB-EC"/>
</dbReference>
<dbReference type="EMBL" id="JAATIT010000001">
    <property type="protein sequence ID" value="NJB88502.1"/>
    <property type="molecule type" value="Genomic_DNA"/>
</dbReference>
<sequence length="485" mass="51391">MAIPDQYDLYYDGGWHAPTAGGYSPSHNPANGSLIAHVAQAESEDVDRAVLAAAVGSRVWRDVPPLERARLLREVAAVIRQNAKELAQLDALDCGNPVRELAADSHVAAALIDYFSGLVTEMKGASVPVGPDAVNFSVRQPFGVVARILAFNHPFLFCAGKVAAPLAAGNAVIVKPSEQAPLSALRFAELIDGLLPSGTFSVLTGGAETGAALAAHPKVAMISLVGSAAAGRALMREASPTLKPVLLELGGKNALIAYGDADPAEVAKALIQGMNFAWCGQSCGSTSRAFIHEDIYDAVLARIEEEAQRFQPGDPSNEATSMGAIISAKQHERIVGFIDSAQAEGARLICGGGPPADQALARGLYIEPTVFADVTPDMRLAREEVFGPVLGILRWSDEPTMIEVVNELEYGLTCSIWTRDLERAHRTAMAVDVGYVWINETSRHILGAPFGGMKQSGIGREECLGELLAFTQEKNIFISLGSGNR</sequence>
<dbReference type="Gene3D" id="3.40.605.10">
    <property type="entry name" value="Aldehyde Dehydrogenase, Chain A, domain 1"/>
    <property type="match status" value="1"/>
</dbReference>
<evidence type="ECO:0000256" key="2">
    <source>
        <dbReference type="ARBA" id="ARBA00023002"/>
    </source>
</evidence>